<protein>
    <submittedName>
        <fullName evidence="3">Uncharacterized protein</fullName>
    </submittedName>
</protein>
<feature type="transmembrane region" description="Helical" evidence="2">
    <location>
        <begin position="120"/>
        <end position="139"/>
    </location>
</feature>
<keyword evidence="2" id="KW-0812">Transmembrane</keyword>
<dbReference type="EMBL" id="CP023737">
    <property type="protein sequence ID" value="ATQ67249.1"/>
    <property type="molecule type" value="Genomic_DNA"/>
</dbReference>
<feature type="region of interest" description="Disordered" evidence="1">
    <location>
        <begin position="1"/>
        <end position="34"/>
    </location>
</feature>
<gene>
    <name evidence="3" type="ORF">CQW49_04565</name>
</gene>
<keyword evidence="4" id="KW-1185">Reference proteome</keyword>
<evidence type="ECO:0000313" key="4">
    <source>
        <dbReference type="Proteomes" id="UP000230709"/>
    </source>
</evidence>
<feature type="transmembrane region" description="Helical" evidence="2">
    <location>
        <begin position="90"/>
        <end position="108"/>
    </location>
</feature>
<keyword evidence="2" id="KW-0472">Membrane</keyword>
<feature type="transmembrane region" description="Helical" evidence="2">
    <location>
        <begin position="199"/>
        <end position="219"/>
    </location>
</feature>
<sequence length="230" mass="25435">MSNDRPPIPHDGVPAKPPQDGDKHPQDALEPAPEESWIEKVEEEIEEVVTQPPPVLFLRVLKIDLPYIIMLTAAFLGIGVATFTGELTPLYWEALAPVYCITCIYAGWRHANSREERVRLVWSQAAHWFAVLLTMYVVYLPQVRDVMNTNAAGLTLMAILALATVLAGIHAEAWQICVVGVVLAVAVPVVAWIQQSALMMTVLVIGVVFAGFVGASLWWTSHTEKRREST</sequence>
<feature type="transmembrane region" description="Helical" evidence="2">
    <location>
        <begin position="176"/>
        <end position="193"/>
    </location>
</feature>
<accession>A0A2D2CX57</accession>
<evidence type="ECO:0000313" key="3">
    <source>
        <dbReference type="EMBL" id="ATQ67249.1"/>
    </source>
</evidence>
<feature type="transmembrane region" description="Helical" evidence="2">
    <location>
        <begin position="65"/>
        <end position="84"/>
    </location>
</feature>
<evidence type="ECO:0000256" key="1">
    <source>
        <dbReference type="SAM" id="MobiDB-lite"/>
    </source>
</evidence>
<dbReference type="KEGG" id="mtw:CQW49_04565"/>
<organism evidence="3 4">
    <name type="scientific">Methylosinus trichosporium (strain ATCC 35070 / NCIMB 11131 / UNIQEM 75 / OB3b)</name>
    <dbReference type="NCBI Taxonomy" id="595536"/>
    <lineage>
        <taxon>Bacteria</taxon>
        <taxon>Pseudomonadati</taxon>
        <taxon>Pseudomonadota</taxon>
        <taxon>Alphaproteobacteria</taxon>
        <taxon>Hyphomicrobiales</taxon>
        <taxon>Methylocystaceae</taxon>
        <taxon>Methylosinus</taxon>
    </lineage>
</organism>
<name>A0A2D2CX57_METT3</name>
<reference evidence="4" key="1">
    <citation type="submission" date="2017-10" db="EMBL/GenBank/DDBJ databases">
        <title>Completed PacBio SMRT sequence of Methylosinus trichosporium OB3b reveals presence of a third large plasmid.</title>
        <authorList>
            <person name="Charles T.C."/>
            <person name="Lynch M.D.J."/>
            <person name="Heil J.R."/>
            <person name="Cheng J."/>
        </authorList>
    </citation>
    <scope>NUCLEOTIDE SEQUENCE [LARGE SCALE GENOMIC DNA]</scope>
    <source>
        <strain evidence="4">OB3b</strain>
    </source>
</reference>
<dbReference type="Proteomes" id="UP000230709">
    <property type="component" value="Chromosome"/>
</dbReference>
<keyword evidence="2" id="KW-1133">Transmembrane helix</keyword>
<dbReference type="RefSeq" id="WP_003612889.1">
    <property type="nucleotide sequence ID" value="NZ_ADVE02000001.1"/>
</dbReference>
<feature type="transmembrane region" description="Helical" evidence="2">
    <location>
        <begin position="151"/>
        <end position="169"/>
    </location>
</feature>
<proteinExistence type="predicted"/>
<evidence type="ECO:0000256" key="2">
    <source>
        <dbReference type="SAM" id="Phobius"/>
    </source>
</evidence>
<dbReference type="AlphaFoldDB" id="A0A2D2CX57"/>